<dbReference type="InterPro" id="IPR039552">
    <property type="entry name" value="IS66_C"/>
</dbReference>
<feature type="non-terminal residue" evidence="3">
    <location>
        <position position="1"/>
    </location>
</feature>
<gene>
    <name evidence="3" type="ORF">SAMN06275492_1081</name>
</gene>
<protein>
    <submittedName>
        <fullName evidence="3">IS66 C-terminal element</fullName>
    </submittedName>
</protein>
<dbReference type="InterPro" id="IPR004291">
    <property type="entry name" value="Transposase_IS66_central"/>
</dbReference>
<dbReference type="EMBL" id="FXBB01000008">
    <property type="protein sequence ID" value="SMG22089.1"/>
    <property type="molecule type" value="Genomic_DNA"/>
</dbReference>
<sequence>RDIKDLSPEEIHSKRHELAKPVLDDFLSWLQSFDDLPKSHFGNAVKYTLNQWESLQNYLLDGRLEASNNEAERLAKSFAVCRKNFLFSNTPRGAKSSALILTIVTTAMANDLNPYRYLVYLFQKAPNLNLVDPEQLEQLMPWNTPEYIRLAAE</sequence>
<accession>A0A1X7J3T3</accession>
<dbReference type="STRING" id="561720.SAMN06275492_1081"/>
<feature type="domain" description="Transposase IS66 central" evidence="1">
    <location>
        <begin position="3"/>
        <end position="95"/>
    </location>
</feature>
<dbReference type="Pfam" id="PF13817">
    <property type="entry name" value="DDE_Tnp_IS66_C"/>
    <property type="match status" value="1"/>
</dbReference>
<keyword evidence="4" id="KW-1185">Reference proteome</keyword>
<organism evidence="3 4">
    <name type="scientific">Dethiosulfovibrio salsuginis</name>
    <dbReference type="NCBI Taxonomy" id="561720"/>
    <lineage>
        <taxon>Bacteria</taxon>
        <taxon>Thermotogati</taxon>
        <taxon>Synergistota</taxon>
        <taxon>Synergistia</taxon>
        <taxon>Synergistales</taxon>
        <taxon>Dethiosulfovibrionaceae</taxon>
        <taxon>Dethiosulfovibrio</taxon>
    </lineage>
</organism>
<evidence type="ECO:0000313" key="3">
    <source>
        <dbReference type="EMBL" id="SMG22089.1"/>
    </source>
</evidence>
<dbReference type="Pfam" id="PF03050">
    <property type="entry name" value="DDE_Tnp_IS66"/>
    <property type="match status" value="1"/>
</dbReference>
<name>A0A1X7J3T3_9BACT</name>
<evidence type="ECO:0000259" key="1">
    <source>
        <dbReference type="Pfam" id="PF03050"/>
    </source>
</evidence>
<dbReference type="InterPro" id="IPR052344">
    <property type="entry name" value="Transposase-related"/>
</dbReference>
<evidence type="ECO:0000313" key="4">
    <source>
        <dbReference type="Proteomes" id="UP000193355"/>
    </source>
</evidence>
<dbReference type="RefSeq" id="WP_143340808.1">
    <property type="nucleotide sequence ID" value="NZ_FXBB01000008.1"/>
</dbReference>
<dbReference type="OrthoDB" id="288185at2"/>
<feature type="domain" description="Transposase IS66 C-terminal" evidence="2">
    <location>
        <begin position="102"/>
        <end position="142"/>
    </location>
</feature>
<dbReference type="AlphaFoldDB" id="A0A1X7J3T3"/>
<reference evidence="4" key="1">
    <citation type="submission" date="2017-04" db="EMBL/GenBank/DDBJ databases">
        <authorList>
            <person name="Varghese N."/>
            <person name="Submissions S."/>
        </authorList>
    </citation>
    <scope>NUCLEOTIDE SEQUENCE [LARGE SCALE GENOMIC DNA]</scope>
    <source>
        <strain evidence="4">USBA 82</strain>
    </source>
</reference>
<proteinExistence type="predicted"/>
<evidence type="ECO:0000259" key="2">
    <source>
        <dbReference type="Pfam" id="PF13817"/>
    </source>
</evidence>
<dbReference type="PANTHER" id="PTHR33678">
    <property type="entry name" value="BLL1576 PROTEIN"/>
    <property type="match status" value="1"/>
</dbReference>
<dbReference type="Proteomes" id="UP000193355">
    <property type="component" value="Unassembled WGS sequence"/>
</dbReference>